<accession>A0A3E0G6C0</accession>
<proteinExistence type="predicted"/>
<evidence type="ECO:0000313" key="2">
    <source>
        <dbReference type="Proteomes" id="UP000256269"/>
    </source>
</evidence>
<sequence length="82" mass="9116">MAGRGGSRAERVAAWRNRYWQRVKQIKTDVDQLGPAVDLLRLALSKCATPEQRKAIVATAVADLVAPAEELLTHYETRGRKS</sequence>
<dbReference type="RefSeq" id="WP_116182131.1">
    <property type="nucleotide sequence ID" value="NZ_CP144379.1"/>
</dbReference>
<gene>
    <name evidence="1" type="ORF">BCF44_13628</name>
</gene>
<dbReference type="AlphaFoldDB" id="A0A3E0G6C0"/>
<protein>
    <submittedName>
        <fullName evidence="1">Uncharacterized protein</fullName>
    </submittedName>
</protein>
<name>A0A3E0G6C0_9PSEU</name>
<reference evidence="1 2" key="1">
    <citation type="submission" date="2018-08" db="EMBL/GenBank/DDBJ databases">
        <title>Genomic Encyclopedia of Archaeal and Bacterial Type Strains, Phase II (KMG-II): from individual species to whole genera.</title>
        <authorList>
            <person name="Goeker M."/>
        </authorList>
    </citation>
    <scope>NUCLEOTIDE SEQUENCE [LARGE SCALE GENOMIC DNA]</scope>
    <source>
        <strain evidence="1 2">DSM 45791</strain>
    </source>
</reference>
<evidence type="ECO:0000313" key="1">
    <source>
        <dbReference type="EMBL" id="REH18273.1"/>
    </source>
</evidence>
<keyword evidence="2" id="KW-1185">Reference proteome</keyword>
<comment type="caution">
    <text evidence="1">The sequence shown here is derived from an EMBL/GenBank/DDBJ whole genome shotgun (WGS) entry which is preliminary data.</text>
</comment>
<organism evidence="1 2">
    <name type="scientific">Kutzneria buriramensis</name>
    <dbReference type="NCBI Taxonomy" id="1045776"/>
    <lineage>
        <taxon>Bacteria</taxon>
        <taxon>Bacillati</taxon>
        <taxon>Actinomycetota</taxon>
        <taxon>Actinomycetes</taxon>
        <taxon>Pseudonocardiales</taxon>
        <taxon>Pseudonocardiaceae</taxon>
        <taxon>Kutzneria</taxon>
    </lineage>
</organism>
<dbReference type="EMBL" id="QUNO01000036">
    <property type="protein sequence ID" value="REH18273.1"/>
    <property type="molecule type" value="Genomic_DNA"/>
</dbReference>
<dbReference type="Proteomes" id="UP000256269">
    <property type="component" value="Unassembled WGS sequence"/>
</dbReference>
<dbReference type="OrthoDB" id="3695573at2"/>